<evidence type="ECO:0000313" key="3">
    <source>
        <dbReference type="Proteomes" id="UP001151760"/>
    </source>
</evidence>
<feature type="compositionally biased region" description="Polar residues" evidence="1">
    <location>
        <begin position="1"/>
        <end position="11"/>
    </location>
</feature>
<feature type="compositionally biased region" description="Polar residues" evidence="1">
    <location>
        <begin position="131"/>
        <end position="150"/>
    </location>
</feature>
<feature type="compositionally biased region" description="Acidic residues" evidence="1">
    <location>
        <begin position="97"/>
        <end position="106"/>
    </location>
</feature>
<comment type="caution">
    <text evidence="2">The sequence shown here is derived from an EMBL/GenBank/DDBJ whole genome shotgun (WGS) entry which is preliminary data.</text>
</comment>
<protein>
    <submittedName>
        <fullName evidence="2">Uncharacterized protein</fullName>
    </submittedName>
</protein>
<reference evidence="2" key="1">
    <citation type="journal article" date="2022" name="Int. J. Mol. Sci.">
        <title>Draft Genome of Tanacetum Coccineum: Genomic Comparison of Closely Related Tanacetum-Family Plants.</title>
        <authorList>
            <person name="Yamashiro T."/>
            <person name="Shiraishi A."/>
            <person name="Nakayama K."/>
            <person name="Satake H."/>
        </authorList>
    </citation>
    <scope>NUCLEOTIDE SEQUENCE</scope>
</reference>
<keyword evidence="3" id="KW-1185">Reference proteome</keyword>
<dbReference type="EMBL" id="BQNB010009062">
    <property type="protein sequence ID" value="GJS58192.1"/>
    <property type="molecule type" value="Genomic_DNA"/>
</dbReference>
<proteinExistence type="predicted"/>
<evidence type="ECO:0000313" key="2">
    <source>
        <dbReference type="EMBL" id="GJS58192.1"/>
    </source>
</evidence>
<sequence length="165" mass="18491">MTPQSTGLSFHTHNRVMGSSLPSDRNTKSVDTYRSTLRFDQPAQVMVVTPNTYYQAPKTHKPYAPSSRQTPPTISHAPTRNRGKEIAKAITLASESASEEDEDSDPEQAQRDKDMQKNLALIATYINNIYKPTNNNLKTSSNTRNKNVDTSPKHKNDNQAGQFRN</sequence>
<feature type="region of interest" description="Disordered" evidence="1">
    <location>
        <begin position="1"/>
        <end position="29"/>
    </location>
</feature>
<feature type="region of interest" description="Disordered" evidence="1">
    <location>
        <begin position="55"/>
        <end position="112"/>
    </location>
</feature>
<accession>A0ABQ4WZA8</accession>
<feature type="compositionally biased region" description="Polar residues" evidence="1">
    <location>
        <begin position="66"/>
        <end position="78"/>
    </location>
</feature>
<name>A0ABQ4WZA8_9ASTR</name>
<feature type="region of interest" description="Disordered" evidence="1">
    <location>
        <begin position="131"/>
        <end position="165"/>
    </location>
</feature>
<gene>
    <name evidence="2" type="ORF">Tco_0652976</name>
</gene>
<organism evidence="2 3">
    <name type="scientific">Tanacetum coccineum</name>
    <dbReference type="NCBI Taxonomy" id="301880"/>
    <lineage>
        <taxon>Eukaryota</taxon>
        <taxon>Viridiplantae</taxon>
        <taxon>Streptophyta</taxon>
        <taxon>Embryophyta</taxon>
        <taxon>Tracheophyta</taxon>
        <taxon>Spermatophyta</taxon>
        <taxon>Magnoliopsida</taxon>
        <taxon>eudicotyledons</taxon>
        <taxon>Gunneridae</taxon>
        <taxon>Pentapetalae</taxon>
        <taxon>asterids</taxon>
        <taxon>campanulids</taxon>
        <taxon>Asterales</taxon>
        <taxon>Asteraceae</taxon>
        <taxon>Asteroideae</taxon>
        <taxon>Anthemideae</taxon>
        <taxon>Anthemidinae</taxon>
        <taxon>Tanacetum</taxon>
    </lineage>
</organism>
<dbReference type="Proteomes" id="UP001151760">
    <property type="component" value="Unassembled WGS sequence"/>
</dbReference>
<reference evidence="2" key="2">
    <citation type="submission" date="2022-01" db="EMBL/GenBank/DDBJ databases">
        <authorList>
            <person name="Yamashiro T."/>
            <person name="Shiraishi A."/>
            <person name="Satake H."/>
            <person name="Nakayama K."/>
        </authorList>
    </citation>
    <scope>NUCLEOTIDE SEQUENCE</scope>
</reference>
<evidence type="ECO:0000256" key="1">
    <source>
        <dbReference type="SAM" id="MobiDB-lite"/>
    </source>
</evidence>
<feature type="compositionally biased region" description="Polar residues" evidence="1">
    <location>
        <begin position="20"/>
        <end position="29"/>
    </location>
</feature>